<dbReference type="HOGENOM" id="CLU_1407423_0_0_14"/>
<dbReference type="BioCyc" id="MHAE859194:G1GR7-240-MONOMER"/>
<evidence type="ECO:0000313" key="1">
    <source>
        <dbReference type="EMBL" id="AEG72537.1"/>
    </source>
</evidence>
<organism evidence="1 2">
    <name type="scientific">Mycoplasma haemofelis (strain Ohio2)</name>
    <dbReference type="NCBI Taxonomy" id="859194"/>
    <lineage>
        <taxon>Bacteria</taxon>
        <taxon>Bacillati</taxon>
        <taxon>Mycoplasmatota</taxon>
        <taxon>Mollicutes</taxon>
        <taxon>Mycoplasmataceae</taxon>
        <taxon>Mycoplasma</taxon>
    </lineage>
</organism>
<accession>F6FGE7</accession>
<reference key="2">
    <citation type="submission" date="2011-05" db="EMBL/GenBank/DDBJ databases">
        <title>The Genome of Mycoplasma haemofelis Strain Ohio2, a pathogenic hemoplasma of the cat.</title>
        <authorList>
            <person name="Santos A.P."/>
            <person name="Guimaraes A.M.S."/>
            <person name="SanMiguel P.J."/>
            <person name="Martin S.W."/>
            <person name="Messick J.B."/>
        </authorList>
    </citation>
    <scope>NUCLEOTIDE SEQUENCE</scope>
    <source>
        <strain>Ohio2</strain>
    </source>
</reference>
<evidence type="ECO:0000313" key="2">
    <source>
        <dbReference type="Proteomes" id="UP000007952"/>
    </source>
</evidence>
<dbReference type="Proteomes" id="UP000007952">
    <property type="component" value="Chromosome"/>
</dbReference>
<protein>
    <submittedName>
        <fullName evidence="1">Uncharacterized protein</fullName>
    </submittedName>
</protein>
<dbReference type="STRING" id="859194.MHF_0242"/>
<dbReference type="KEGG" id="mhf:MHF_0242"/>
<dbReference type="AlphaFoldDB" id="F6FGE7"/>
<proteinExistence type="predicted"/>
<dbReference type="EMBL" id="CP002808">
    <property type="protein sequence ID" value="AEG72537.1"/>
    <property type="molecule type" value="Genomic_DNA"/>
</dbReference>
<sequence length="193" mass="21422">MSSSLAFKAAAGTMATGGVAGGGYLIHSHVSNKTLNKDILSQREKKALPQGDSRWGVAFSKYQKKSKSDNQYQTSPASTTSNELENWCLKGLDSPHEEKLYSKIEKLCTVPSISEYLETQSKTLLTAFTTKESNYRSHDQNDNLLIPKEEIGAEKAQVTSAQIQQWCTSSISKEFKDASDVLYKRVEKWCLNG</sequence>
<gene>
    <name evidence="1" type="ordered locus">MHF_0242</name>
</gene>
<reference evidence="1 2" key="1">
    <citation type="journal article" date="2011" name="J. Bacteriol.">
        <title>Complete genome sequences of two hemotropic Mycoplasmas, Mycoplasma haemofelis strain Ohio2 and Mycoplasma suis strain Illinois.</title>
        <authorList>
            <person name="Messick J.B."/>
            <person name="Santos A.P."/>
            <person name="Guimaraes A.M."/>
        </authorList>
    </citation>
    <scope>NUCLEOTIDE SEQUENCE [LARGE SCALE GENOMIC DNA]</scope>
    <source>
        <strain evidence="1 2">Ohio2</strain>
    </source>
</reference>
<name>F6FGE7_MYCHI</name>